<dbReference type="Gene3D" id="2.60.480.10">
    <property type="entry name" value="eubacterium ventriosum atcc domain"/>
    <property type="match status" value="1"/>
</dbReference>
<protein>
    <submittedName>
        <fullName evidence="3">Stage V sporulation protein AA</fullName>
    </submittedName>
</protein>
<keyword evidence="4" id="KW-1185">Reference proteome</keyword>
<dbReference type="InterPro" id="IPR021997">
    <property type="entry name" value="SporV_AA"/>
</dbReference>
<feature type="transmembrane region" description="Helical" evidence="1">
    <location>
        <begin position="139"/>
        <end position="161"/>
    </location>
</feature>
<dbReference type="AlphaFoldDB" id="A0A1M4TJX6"/>
<dbReference type="STRING" id="112248.SAMN05444392_101498"/>
<dbReference type="InterPro" id="IPR038548">
    <property type="entry name" value="SporV_AA_N_sf"/>
</dbReference>
<dbReference type="Pfam" id="PF12164">
    <property type="entry name" value="SporV_AA"/>
    <property type="match status" value="1"/>
</dbReference>
<proteinExistence type="predicted"/>
<evidence type="ECO:0000313" key="4">
    <source>
        <dbReference type="Proteomes" id="UP000184476"/>
    </source>
</evidence>
<evidence type="ECO:0000259" key="2">
    <source>
        <dbReference type="Pfam" id="PF12164"/>
    </source>
</evidence>
<organism evidence="3 4">
    <name type="scientific">Seinonella peptonophila</name>
    <dbReference type="NCBI Taxonomy" id="112248"/>
    <lineage>
        <taxon>Bacteria</taxon>
        <taxon>Bacillati</taxon>
        <taxon>Bacillota</taxon>
        <taxon>Bacilli</taxon>
        <taxon>Bacillales</taxon>
        <taxon>Thermoactinomycetaceae</taxon>
        <taxon>Seinonella</taxon>
    </lineage>
</organism>
<evidence type="ECO:0000313" key="3">
    <source>
        <dbReference type="EMBL" id="SHE44664.1"/>
    </source>
</evidence>
<feature type="domain" description="Stage V sporulation protein AA" evidence="2">
    <location>
        <begin position="3"/>
        <end position="88"/>
    </location>
</feature>
<reference evidence="3 4" key="1">
    <citation type="submission" date="2016-11" db="EMBL/GenBank/DDBJ databases">
        <authorList>
            <person name="Jaros S."/>
            <person name="Januszkiewicz K."/>
            <person name="Wedrychowicz H."/>
        </authorList>
    </citation>
    <scope>NUCLEOTIDE SEQUENCE [LARGE SCALE GENOMIC DNA]</scope>
    <source>
        <strain evidence="3 4">DSM 44666</strain>
    </source>
</reference>
<keyword evidence="1" id="KW-0472">Membrane</keyword>
<keyword evidence="1" id="KW-1133">Transmembrane helix</keyword>
<dbReference type="EMBL" id="FQVL01000001">
    <property type="protein sequence ID" value="SHE44664.1"/>
    <property type="molecule type" value="Genomic_DNA"/>
</dbReference>
<accession>A0A1M4TJX6</accession>
<gene>
    <name evidence="3" type="ORF">SAMN05444392_101498</name>
</gene>
<dbReference type="RefSeq" id="WP_073151416.1">
    <property type="nucleotide sequence ID" value="NZ_FQVL01000001.1"/>
</dbReference>
<dbReference type="Proteomes" id="UP000184476">
    <property type="component" value="Unassembled WGS sequence"/>
</dbReference>
<sequence length="208" mass="23921">MSNQTIYFRMKKRIRVKNGQQLCLGDICELSSSHNLLNLDTLPIATISTKGGNYHVIDALQICKLLQQQLPKVEIRPIGVAQTLIEVQLESRVPKLFLVVGVWIIIFIGAGLAIINFHTDVSMKEVHQRIYYLLTGNKLEYPLLLQIPYSLGIGLGMILFFNRFLNRRINEEPSPMELEMFLYQETIDQYMIDHEKKQMGKKGHVPHS</sequence>
<keyword evidence="1" id="KW-0812">Transmembrane</keyword>
<feature type="transmembrane region" description="Helical" evidence="1">
    <location>
        <begin position="96"/>
        <end position="119"/>
    </location>
</feature>
<name>A0A1M4TJX6_9BACL</name>
<evidence type="ECO:0000256" key="1">
    <source>
        <dbReference type="SAM" id="Phobius"/>
    </source>
</evidence>